<evidence type="ECO:0000256" key="1">
    <source>
        <dbReference type="SAM" id="MobiDB-lite"/>
    </source>
</evidence>
<accession>A0A7X4HHB3</accession>
<evidence type="ECO:0000313" key="2">
    <source>
        <dbReference type="EMBL" id="MYN10130.1"/>
    </source>
</evidence>
<dbReference type="EMBL" id="WWCU01000032">
    <property type="protein sequence ID" value="MYN10130.1"/>
    <property type="molecule type" value="Genomic_DNA"/>
</dbReference>
<name>A0A7X4HHB3_9BURK</name>
<reference evidence="2 3" key="1">
    <citation type="submission" date="2019-12" db="EMBL/GenBank/DDBJ databases">
        <title>Novel species isolated from a subtropical stream in China.</title>
        <authorList>
            <person name="Lu H."/>
        </authorList>
    </citation>
    <scope>NUCLEOTIDE SEQUENCE [LARGE SCALE GENOMIC DNA]</scope>
    <source>
        <strain evidence="2 3">FT127W</strain>
    </source>
</reference>
<evidence type="ECO:0000313" key="3">
    <source>
        <dbReference type="Proteomes" id="UP000450676"/>
    </source>
</evidence>
<proteinExistence type="predicted"/>
<sequence length="216" mass="22773">MAILAAVLLAGCAVQPNGRGGVVVGMDSAQLFGTTLATFQLQDGTEGALRREQNNGAFSIKLNGSMRVVPLPKAVTARVARVTPMGTRTVLVLETQERNCPYKYEVLSIQGSDVLHWSLGNCNDRPRVFLAEGGQALYFDFPARDRLQRNIYTDGRMLNAATLPASGIDLNTRPFADAGLNPPPGAALSPARPAPGLDAQQTGTAQRDAQAGAPSG</sequence>
<protein>
    <submittedName>
        <fullName evidence="2">Uncharacterized protein</fullName>
    </submittedName>
</protein>
<gene>
    <name evidence="2" type="ORF">GTP77_22675</name>
</gene>
<comment type="caution">
    <text evidence="2">The sequence shown here is derived from an EMBL/GenBank/DDBJ whole genome shotgun (WGS) entry which is preliminary data.</text>
</comment>
<feature type="non-terminal residue" evidence="2">
    <location>
        <position position="216"/>
    </location>
</feature>
<keyword evidence="3" id="KW-1185">Reference proteome</keyword>
<organism evidence="2 3">
    <name type="scientific">Pseudoduganella aquatica</name>
    <dbReference type="NCBI Taxonomy" id="2660641"/>
    <lineage>
        <taxon>Bacteria</taxon>
        <taxon>Pseudomonadati</taxon>
        <taxon>Pseudomonadota</taxon>
        <taxon>Betaproteobacteria</taxon>
        <taxon>Burkholderiales</taxon>
        <taxon>Oxalobacteraceae</taxon>
        <taxon>Telluria group</taxon>
        <taxon>Pseudoduganella</taxon>
    </lineage>
</organism>
<dbReference type="Proteomes" id="UP000450676">
    <property type="component" value="Unassembled WGS sequence"/>
</dbReference>
<dbReference type="AlphaFoldDB" id="A0A7X4HHB3"/>
<feature type="region of interest" description="Disordered" evidence="1">
    <location>
        <begin position="174"/>
        <end position="216"/>
    </location>
</feature>